<dbReference type="AlphaFoldDB" id="A0A920CY02"/>
<evidence type="ECO:0000313" key="2">
    <source>
        <dbReference type="Proteomes" id="UP000683139"/>
    </source>
</evidence>
<gene>
    <name evidence="1" type="ORF">J40TS1_30780</name>
</gene>
<keyword evidence="2" id="KW-1185">Reference proteome</keyword>
<proteinExistence type="predicted"/>
<evidence type="ECO:0000313" key="1">
    <source>
        <dbReference type="EMBL" id="GIP17436.1"/>
    </source>
</evidence>
<name>A0A920CY02_9BACL</name>
<comment type="caution">
    <text evidence="1">The sequence shown here is derived from an EMBL/GenBank/DDBJ whole genome shotgun (WGS) entry which is preliminary data.</text>
</comment>
<accession>A0A920CY02</accession>
<sequence length="95" mass="11560">MDRMDLTVRQVQRVQQAHQEAVLRVQPEQKAIQVYRVRRERRGIRVHKARRERAARLERKGIRDHKARREWSARQVQLDQLDMGCISVFLILHWI</sequence>
<dbReference type="Proteomes" id="UP000683139">
    <property type="component" value="Unassembled WGS sequence"/>
</dbReference>
<dbReference type="EMBL" id="BOSE01000005">
    <property type="protein sequence ID" value="GIP17436.1"/>
    <property type="molecule type" value="Genomic_DNA"/>
</dbReference>
<organism evidence="1 2">
    <name type="scientific">Paenibacillus montaniterrae</name>
    <dbReference type="NCBI Taxonomy" id="429341"/>
    <lineage>
        <taxon>Bacteria</taxon>
        <taxon>Bacillati</taxon>
        <taxon>Bacillota</taxon>
        <taxon>Bacilli</taxon>
        <taxon>Bacillales</taxon>
        <taxon>Paenibacillaceae</taxon>
        <taxon>Paenibacillus</taxon>
    </lineage>
</organism>
<protein>
    <submittedName>
        <fullName evidence="1">Uncharacterized protein</fullName>
    </submittedName>
</protein>
<reference evidence="1" key="1">
    <citation type="submission" date="2021-03" db="EMBL/GenBank/DDBJ databases">
        <title>Antimicrobial resistance genes in bacteria isolated from Japanese honey, and their potential for conferring macrolide and lincosamide resistance in the American foulbrood pathogen Paenibacillus larvae.</title>
        <authorList>
            <person name="Okamoto M."/>
            <person name="Kumagai M."/>
            <person name="Kanamori H."/>
            <person name="Takamatsu D."/>
        </authorList>
    </citation>
    <scope>NUCLEOTIDE SEQUENCE</scope>
    <source>
        <strain evidence="1">J40TS1</strain>
    </source>
</reference>